<feature type="binding site" evidence="7">
    <location>
        <position position="217"/>
    </location>
    <ligand>
        <name>substrate</name>
    </ligand>
</feature>
<dbReference type="Gene3D" id="3.20.20.70">
    <property type="entry name" value="Aldolase class I"/>
    <property type="match status" value="1"/>
</dbReference>
<evidence type="ECO:0000256" key="2">
    <source>
        <dbReference type="ARBA" id="ARBA00007422"/>
    </source>
</evidence>
<dbReference type="InterPro" id="IPR020861">
    <property type="entry name" value="Triosephosphate_isomerase_AS"/>
</dbReference>
<reference evidence="9 10" key="1">
    <citation type="submission" date="2016-10" db="EMBL/GenBank/DDBJ databases">
        <authorList>
            <person name="de Groot N.N."/>
        </authorList>
    </citation>
    <scope>NUCLEOTIDE SEQUENCE [LARGE SCALE GENOMIC DNA]</scope>
    <source>
        <strain>GEY</strain>
        <strain evidence="10">DSM 9560</strain>
    </source>
</reference>
<dbReference type="PANTHER" id="PTHR21139:SF42">
    <property type="entry name" value="TRIOSEPHOSPHATE ISOMERASE"/>
    <property type="match status" value="1"/>
</dbReference>
<dbReference type="AlphaFoldDB" id="A0A1I2B6K5"/>
<dbReference type="RefSeq" id="WP_091539021.1">
    <property type="nucleotide sequence ID" value="NZ_FONY01000002.1"/>
</dbReference>
<dbReference type="Pfam" id="PF00121">
    <property type="entry name" value="TIM"/>
    <property type="match status" value="1"/>
</dbReference>
<comment type="pathway">
    <text evidence="7 8">Carbohydrate biosynthesis; gluconeogenesis.</text>
</comment>
<comment type="function">
    <text evidence="7">Involved in the gluconeogenesis. Catalyzes stereospecifically the conversion of dihydroxyacetone phosphate (DHAP) to D-glyceraldehyde-3-phosphate (G3P).</text>
</comment>
<dbReference type="EC" id="5.3.1.1" evidence="7 8"/>
<feature type="binding site" evidence="7">
    <location>
        <position position="177"/>
    </location>
    <ligand>
        <name>substrate</name>
    </ligand>
</feature>
<keyword evidence="5 7" id="KW-0324">Glycolysis</keyword>
<evidence type="ECO:0000256" key="1">
    <source>
        <dbReference type="ARBA" id="ARBA00004680"/>
    </source>
</evidence>
<dbReference type="UniPathway" id="UPA00109">
    <property type="reaction ID" value="UER00189"/>
</dbReference>
<evidence type="ECO:0000256" key="3">
    <source>
        <dbReference type="ARBA" id="ARBA00022432"/>
    </source>
</evidence>
<dbReference type="Proteomes" id="UP000199513">
    <property type="component" value="Unassembled WGS sequence"/>
</dbReference>
<dbReference type="InterPro" id="IPR035990">
    <property type="entry name" value="TIM_sf"/>
</dbReference>
<feature type="binding site" evidence="7">
    <location>
        <begin position="9"/>
        <end position="11"/>
    </location>
    <ligand>
        <name>substrate</name>
    </ligand>
</feature>
<comment type="similarity">
    <text evidence="2 7 8">Belongs to the triosephosphate isomerase family.</text>
</comment>
<sequence>MRKKIVAGNWKMNMTKEEGQALISEVVNMAKDEVNSQVVMVLCPPFPHLGYAKKMFQSQANIFLGAQNCHEKTSGAYTGEVSASILKSFDVDYVILGHSERREYFQESDELLKLKVDQALANQLTPIFCCGESLAQRQAGSGFIEFVCGQITQSLFHLSSEQFAKVVIAYEPIWAIGTGLTATSAQAQEMHAALRKHIASQHGQKLADEISILYGGSAKPSNTPELFACPDVDGGLIGGASLKSRDFIDIAKSFKW</sequence>
<feature type="active site" description="Proton acceptor" evidence="7">
    <location>
        <position position="171"/>
    </location>
</feature>
<proteinExistence type="inferred from homology"/>
<keyword evidence="3 7" id="KW-0312">Gluconeogenesis</keyword>
<dbReference type="OrthoDB" id="9809429at2"/>
<dbReference type="GO" id="GO:0019563">
    <property type="term" value="P:glycerol catabolic process"/>
    <property type="evidence" value="ECO:0007669"/>
    <property type="project" value="TreeGrafter"/>
</dbReference>
<evidence type="ECO:0000256" key="7">
    <source>
        <dbReference type="HAMAP-Rule" id="MF_00147"/>
    </source>
</evidence>
<dbReference type="HAMAP" id="MF_00147_B">
    <property type="entry name" value="TIM_B"/>
    <property type="match status" value="1"/>
</dbReference>
<keyword evidence="6 7" id="KW-0413">Isomerase</keyword>
<dbReference type="CDD" id="cd00311">
    <property type="entry name" value="TIM"/>
    <property type="match status" value="1"/>
</dbReference>
<evidence type="ECO:0000256" key="5">
    <source>
        <dbReference type="ARBA" id="ARBA00023152"/>
    </source>
</evidence>
<dbReference type="PANTHER" id="PTHR21139">
    <property type="entry name" value="TRIOSEPHOSPHATE ISOMERASE"/>
    <property type="match status" value="1"/>
</dbReference>
<dbReference type="GO" id="GO:0006094">
    <property type="term" value="P:gluconeogenesis"/>
    <property type="evidence" value="ECO:0007669"/>
    <property type="project" value="UniProtKB-UniRule"/>
</dbReference>
<comment type="subcellular location">
    <subcellularLocation>
        <location evidence="7 8">Cytoplasm</location>
    </subcellularLocation>
</comment>
<comment type="catalytic activity">
    <reaction evidence="7 8">
        <text>D-glyceraldehyde 3-phosphate = dihydroxyacetone phosphate</text>
        <dbReference type="Rhea" id="RHEA:18585"/>
        <dbReference type="ChEBI" id="CHEBI:57642"/>
        <dbReference type="ChEBI" id="CHEBI:59776"/>
        <dbReference type="EC" id="5.3.1.1"/>
    </reaction>
</comment>
<keyword evidence="10" id="KW-1185">Reference proteome</keyword>
<feature type="binding site" evidence="7">
    <location>
        <begin position="238"/>
        <end position="239"/>
    </location>
    <ligand>
        <name>substrate</name>
    </ligand>
</feature>
<dbReference type="GO" id="GO:0005829">
    <property type="term" value="C:cytosol"/>
    <property type="evidence" value="ECO:0007669"/>
    <property type="project" value="TreeGrafter"/>
</dbReference>
<name>A0A1I2B6K5_9BACT</name>
<keyword evidence="4 7" id="KW-0963">Cytoplasm</keyword>
<dbReference type="UniPathway" id="UPA00138"/>
<protein>
    <recommendedName>
        <fullName evidence="7 8">Triosephosphate isomerase</fullName>
        <shortName evidence="7">TIM</shortName>
        <shortName evidence="7">TPI</shortName>
        <ecNumber evidence="7 8">5.3.1.1</ecNumber>
    </recommendedName>
    <alternativeName>
        <fullName evidence="7">Triose-phosphate isomerase</fullName>
    </alternativeName>
</protein>
<dbReference type="SUPFAM" id="SSF51351">
    <property type="entry name" value="Triosephosphate isomerase (TIM)"/>
    <property type="match status" value="1"/>
</dbReference>
<gene>
    <name evidence="7" type="primary">tpiA</name>
    <name evidence="9" type="ORF">SAMN04488541_1002152</name>
</gene>
<dbReference type="PROSITE" id="PS00171">
    <property type="entry name" value="TIM_1"/>
    <property type="match status" value="1"/>
</dbReference>
<dbReference type="GO" id="GO:0006096">
    <property type="term" value="P:glycolytic process"/>
    <property type="evidence" value="ECO:0007669"/>
    <property type="project" value="UniProtKB-UniRule"/>
</dbReference>
<dbReference type="GO" id="GO:0004807">
    <property type="term" value="F:triose-phosphate isomerase activity"/>
    <property type="evidence" value="ECO:0007669"/>
    <property type="project" value="UniProtKB-UniRule"/>
</dbReference>
<comment type="subunit">
    <text evidence="7 8">Homodimer.</text>
</comment>
<dbReference type="EMBL" id="FONY01000002">
    <property type="protein sequence ID" value="SFE51699.1"/>
    <property type="molecule type" value="Genomic_DNA"/>
</dbReference>
<dbReference type="InterPro" id="IPR022896">
    <property type="entry name" value="TrioseP_Isoase_bac/euk"/>
</dbReference>
<organism evidence="9 10">
    <name type="scientific">Thermoflexibacter ruber</name>
    <dbReference type="NCBI Taxonomy" id="1003"/>
    <lineage>
        <taxon>Bacteria</taxon>
        <taxon>Pseudomonadati</taxon>
        <taxon>Bacteroidota</taxon>
        <taxon>Cytophagia</taxon>
        <taxon>Cytophagales</taxon>
        <taxon>Thermoflexibacteraceae</taxon>
        <taxon>Thermoflexibacter</taxon>
    </lineage>
</organism>
<dbReference type="STRING" id="1003.SAMN04488541_1002152"/>
<dbReference type="PROSITE" id="PS51440">
    <property type="entry name" value="TIM_2"/>
    <property type="match status" value="1"/>
</dbReference>
<dbReference type="NCBIfam" id="TIGR00419">
    <property type="entry name" value="tim"/>
    <property type="match status" value="1"/>
</dbReference>
<comment type="pathway">
    <text evidence="1 7 8">Carbohydrate degradation; glycolysis; D-glyceraldehyde 3-phosphate from glycerone phosphate: step 1/1.</text>
</comment>
<evidence type="ECO:0000313" key="10">
    <source>
        <dbReference type="Proteomes" id="UP000199513"/>
    </source>
</evidence>
<dbReference type="GO" id="GO:0046166">
    <property type="term" value="P:glyceraldehyde-3-phosphate biosynthetic process"/>
    <property type="evidence" value="ECO:0007669"/>
    <property type="project" value="TreeGrafter"/>
</dbReference>
<evidence type="ECO:0000313" key="9">
    <source>
        <dbReference type="EMBL" id="SFE51699.1"/>
    </source>
</evidence>
<feature type="active site" description="Electrophile" evidence="7">
    <location>
        <position position="98"/>
    </location>
</feature>
<evidence type="ECO:0000256" key="6">
    <source>
        <dbReference type="ARBA" id="ARBA00023235"/>
    </source>
</evidence>
<dbReference type="InterPro" id="IPR000652">
    <property type="entry name" value="Triosephosphate_isomerase"/>
</dbReference>
<dbReference type="InterPro" id="IPR013785">
    <property type="entry name" value="Aldolase_TIM"/>
</dbReference>
<evidence type="ECO:0000256" key="8">
    <source>
        <dbReference type="RuleBase" id="RU363013"/>
    </source>
</evidence>
<accession>A0A1I2B6K5</accession>
<evidence type="ECO:0000256" key="4">
    <source>
        <dbReference type="ARBA" id="ARBA00022490"/>
    </source>
</evidence>
<dbReference type="FunFam" id="3.20.20.70:FF:000016">
    <property type="entry name" value="Triosephosphate isomerase"/>
    <property type="match status" value="1"/>
</dbReference>